<dbReference type="GO" id="GO:0046983">
    <property type="term" value="F:protein dimerization activity"/>
    <property type="evidence" value="ECO:0007669"/>
    <property type="project" value="InterPro"/>
</dbReference>
<evidence type="ECO:0000259" key="4">
    <source>
        <dbReference type="Pfam" id="PF26576"/>
    </source>
</evidence>
<dbReference type="InterPro" id="IPR036638">
    <property type="entry name" value="HLH_DNA-bd_sf"/>
</dbReference>
<organism evidence="5 6">
    <name type="scientific">Dendrobium chrysotoxum</name>
    <name type="common">Orchid</name>
    <dbReference type="NCBI Taxonomy" id="161865"/>
    <lineage>
        <taxon>Eukaryota</taxon>
        <taxon>Viridiplantae</taxon>
        <taxon>Streptophyta</taxon>
        <taxon>Embryophyta</taxon>
        <taxon>Tracheophyta</taxon>
        <taxon>Spermatophyta</taxon>
        <taxon>Magnoliopsida</taxon>
        <taxon>Liliopsida</taxon>
        <taxon>Asparagales</taxon>
        <taxon>Orchidaceae</taxon>
        <taxon>Epidendroideae</taxon>
        <taxon>Malaxideae</taxon>
        <taxon>Dendrobiinae</taxon>
        <taxon>Dendrobium</taxon>
    </lineage>
</organism>
<keyword evidence="3" id="KW-0804">Transcription</keyword>
<evidence type="ECO:0000313" key="5">
    <source>
        <dbReference type="EMBL" id="KAH0461576.1"/>
    </source>
</evidence>
<sequence length="262" mass="29590">MAAAAAAAAFRSSQSFKYSILETASNCLKPLELCMSKVKCLQIIFLITMQAADLSFHRIFLKTMFMGLKLGVSSKKMSYQERKRVIKLSANIAMAVASNGMNWSRALIIRHAKHEKNKVLLRSLLGRKRYESITEPGFLLNFTWQRMIMKRRFRRTNSILRRGAHASNGATARVIARSMAKKRTRTLKSLVPGGESLDDFSLLGETIDYVISLQTQVNLMRLLTEVLSVSNLSSRATTCWLTKPSRVLAEKLEEAEDYPSYV</sequence>
<dbReference type="InterPro" id="IPR044660">
    <property type="entry name" value="IBH1-like"/>
</dbReference>
<dbReference type="AlphaFoldDB" id="A0AAV7GXW6"/>
<dbReference type="PANTHER" id="PTHR33124">
    <property type="entry name" value="TRANSCRIPTION FACTOR IBH1-LIKE 1"/>
    <property type="match status" value="1"/>
</dbReference>
<dbReference type="EMBL" id="JAGFBR010000009">
    <property type="protein sequence ID" value="KAH0461576.1"/>
    <property type="molecule type" value="Genomic_DNA"/>
</dbReference>
<dbReference type="InterPro" id="IPR059002">
    <property type="entry name" value="IBH1_N"/>
</dbReference>
<feature type="domain" description="IBH1-like N-terminal" evidence="4">
    <location>
        <begin position="55"/>
        <end position="108"/>
    </location>
</feature>
<reference evidence="5 6" key="1">
    <citation type="journal article" date="2021" name="Hortic Res">
        <title>Chromosome-scale assembly of the Dendrobium chrysotoxum genome enhances the understanding of orchid evolution.</title>
        <authorList>
            <person name="Zhang Y."/>
            <person name="Zhang G.Q."/>
            <person name="Zhang D."/>
            <person name="Liu X.D."/>
            <person name="Xu X.Y."/>
            <person name="Sun W.H."/>
            <person name="Yu X."/>
            <person name="Zhu X."/>
            <person name="Wang Z.W."/>
            <person name="Zhao X."/>
            <person name="Zhong W.Y."/>
            <person name="Chen H."/>
            <person name="Yin W.L."/>
            <person name="Huang T."/>
            <person name="Niu S.C."/>
            <person name="Liu Z.J."/>
        </authorList>
    </citation>
    <scope>NUCLEOTIDE SEQUENCE [LARGE SCALE GENOMIC DNA]</scope>
    <source>
        <strain evidence="5">Lindl</strain>
    </source>
</reference>
<dbReference type="GO" id="GO:0006355">
    <property type="term" value="P:regulation of DNA-templated transcription"/>
    <property type="evidence" value="ECO:0007669"/>
    <property type="project" value="InterPro"/>
</dbReference>
<keyword evidence="6" id="KW-1185">Reference proteome</keyword>
<comment type="caution">
    <text evidence="5">The sequence shown here is derived from an EMBL/GenBank/DDBJ whole genome shotgun (WGS) entry which is preliminary data.</text>
</comment>
<evidence type="ECO:0000256" key="3">
    <source>
        <dbReference type="ARBA" id="ARBA00023163"/>
    </source>
</evidence>
<evidence type="ECO:0000256" key="2">
    <source>
        <dbReference type="ARBA" id="ARBA00023015"/>
    </source>
</evidence>
<evidence type="ECO:0000313" key="6">
    <source>
        <dbReference type="Proteomes" id="UP000775213"/>
    </source>
</evidence>
<dbReference type="Pfam" id="PF26576">
    <property type="entry name" value="IBH1_N"/>
    <property type="match status" value="1"/>
</dbReference>
<evidence type="ECO:0000256" key="1">
    <source>
        <dbReference type="ARBA" id="ARBA00005510"/>
    </source>
</evidence>
<gene>
    <name evidence="5" type="ORF">IEQ34_009151</name>
</gene>
<proteinExistence type="inferred from homology"/>
<name>A0AAV7GXW6_DENCH</name>
<accession>A0AAV7GXW6</accession>
<dbReference type="PANTHER" id="PTHR33124:SF5">
    <property type="entry name" value="TRANSCRIPTION FACTOR IBH1-LIKE 1"/>
    <property type="match status" value="1"/>
</dbReference>
<protein>
    <recommendedName>
        <fullName evidence="4">IBH1-like N-terminal domain-containing protein</fullName>
    </recommendedName>
</protein>
<dbReference type="SUPFAM" id="SSF47459">
    <property type="entry name" value="HLH, helix-loop-helix DNA-binding domain"/>
    <property type="match status" value="1"/>
</dbReference>
<dbReference type="Proteomes" id="UP000775213">
    <property type="component" value="Unassembled WGS sequence"/>
</dbReference>
<keyword evidence="2" id="KW-0805">Transcription regulation</keyword>
<comment type="similarity">
    <text evidence="1">Belongs to the bHLH protein family.</text>
</comment>